<feature type="transmembrane region" description="Helical" evidence="7">
    <location>
        <begin position="323"/>
        <end position="344"/>
    </location>
</feature>
<dbReference type="GO" id="GO:0005093">
    <property type="term" value="F:Rab GDP-dissociation inhibitor activity"/>
    <property type="evidence" value="ECO:0000318"/>
    <property type="project" value="GO_Central"/>
</dbReference>
<dbReference type="InterPro" id="IPR018203">
    <property type="entry name" value="GDP_dissociation_inhibitor"/>
</dbReference>
<evidence type="ECO:0000313" key="11">
    <source>
        <dbReference type="EnsemblPlants" id="Zm00001eb261860_P001"/>
    </source>
</evidence>
<evidence type="ECO:0000256" key="3">
    <source>
        <dbReference type="ARBA" id="ARBA00008574"/>
    </source>
</evidence>
<feature type="region of interest" description="Disordered" evidence="8">
    <location>
        <begin position="70"/>
        <end position="114"/>
    </location>
</feature>
<evidence type="ECO:0000256" key="9">
    <source>
        <dbReference type="SAM" id="SignalP"/>
    </source>
</evidence>
<reference evidence="11" key="3">
    <citation type="submission" date="2021-05" db="UniProtKB">
        <authorList>
            <consortium name="EnsemblPlants"/>
        </authorList>
    </citation>
    <scope>IDENTIFICATION</scope>
    <source>
        <strain evidence="11">cv. B73</strain>
    </source>
</reference>
<dbReference type="Gene3D" id="3.50.50.60">
    <property type="entry name" value="FAD/NAD(P)-binding domain"/>
    <property type="match status" value="1"/>
</dbReference>
<dbReference type="PANTHER" id="PTHR11787">
    <property type="entry name" value="RAB GDP-DISSOCIATION INHIBITOR"/>
    <property type="match status" value="1"/>
</dbReference>
<dbReference type="Gramene" id="Zm00001eb261860_T001">
    <property type="protein sequence ID" value="Zm00001eb261860_P001"/>
    <property type="gene ID" value="Zm00001eb261860"/>
</dbReference>
<dbReference type="InterPro" id="IPR001594">
    <property type="entry name" value="Palmitoyltrfase_DHHC"/>
</dbReference>
<evidence type="ECO:0000256" key="6">
    <source>
        <dbReference type="ARBA" id="ARBA00023136"/>
    </source>
</evidence>
<keyword evidence="7" id="KW-0012">Acyltransferase</keyword>
<comment type="subcellular location">
    <subcellularLocation>
        <location evidence="1">Membrane</location>
        <topology evidence="1">Multi-pass membrane protein</topology>
    </subcellularLocation>
</comment>
<dbReference type="InterPro" id="IPR036188">
    <property type="entry name" value="FAD/NAD-bd_sf"/>
</dbReference>
<accession>A0A804PQV7</accession>
<keyword evidence="4 7" id="KW-0812">Transmembrane</keyword>
<reference evidence="11" key="2">
    <citation type="submission" date="2019-07" db="EMBL/GenBank/DDBJ databases">
        <authorList>
            <person name="Seetharam A."/>
            <person name="Woodhouse M."/>
            <person name="Cannon E."/>
        </authorList>
    </citation>
    <scope>NUCLEOTIDE SEQUENCE [LARGE SCALE GENOMIC DNA]</scope>
    <source>
        <strain evidence="11">cv. B73</strain>
    </source>
</reference>
<protein>
    <recommendedName>
        <fullName evidence="7">S-acyltransferase</fullName>
        <ecNumber evidence="7">2.3.1.225</ecNumber>
    </recommendedName>
    <alternativeName>
        <fullName evidence="7">Palmitoyltransferase</fullName>
    </alternativeName>
</protein>
<feature type="domain" description="Palmitoyltransferase DHHC" evidence="10">
    <location>
        <begin position="258"/>
        <end position="303"/>
    </location>
</feature>
<dbReference type="Pfam" id="PF00996">
    <property type="entry name" value="GDI"/>
    <property type="match status" value="1"/>
</dbReference>
<dbReference type="AlphaFoldDB" id="A0A804PQV7"/>
<dbReference type="Pfam" id="PF01529">
    <property type="entry name" value="DHHC"/>
    <property type="match status" value="1"/>
</dbReference>
<feature type="compositionally biased region" description="Low complexity" evidence="8">
    <location>
        <begin position="78"/>
        <end position="93"/>
    </location>
</feature>
<dbReference type="InParanoid" id="A0A804PQV7"/>
<comment type="caution">
    <text evidence="7">Lacks conserved residue(s) required for the propagation of feature annotation.</text>
</comment>
<evidence type="ECO:0000256" key="1">
    <source>
        <dbReference type="ARBA" id="ARBA00004141"/>
    </source>
</evidence>
<evidence type="ECO:0000256" key="8">
    <source>
        <dbReference type="SAM" id="MobiDB-lite"/>
    </source>
</evidence>
<dbReference type="SUPFAM" id="SSF51905">
    <property type="entry name" value="FAD/NAD(P)-binding domain"/>
    <property type="match status" value="1"/>
</dbReference>
<comment type="catalytic activity">
    <reaction evidence="7">
        <text>L-cysteinyl-[protein] + hexadecanoyl-CoA = S-hexadecanoyl-L-cysteinyl-[protein] + CoA</text>
        <dbReference type="Rhea" id="RHEA:36683"/>
        <dbReference type="Rhea" id="RHEA-COMP:10131"/>
        <dbReference type="Rhea" id="RHEA-COMP:11032"/>
        <dbReference type="ChEBI" id="CHEBI:29950"/>
        <dbReference type="ChEBI" id="CHEBI:57287"/>
        <dbReference type="ChEBI" id="CHEBI:57379"/>
        <dbReference type="ChEBI" id="CHEBI:74151"/>
        <dbReference type="EC" id="2.3.1.225"/>
    </reaction>
</comment>
<reference evidence="12" key="1">
    <citation type="journal article" date="2009" name="Science">
        <title>The B73 maize genome: complexity, diversity, and dynamics.</title>
        <authorList>
            <person name="Schnable P.S."/>
            <person name="Ware D."/>
            <person name="Fulton R.S."/>
            <person name="Stein J.C."/>
            <person name="Wei F."/>
            <person name="Pasternak S."/>
            <person name="Liang C."/>
            <person name="Zhang J."/>
            <person name="Fulton L."/>
            <person name="Graves T.A."/>
            <person name="Minx P."/>
            <person name="Reily A.D."/>
            <person name="Courtney L."/>
            <person name="Kruchowski S.S."/>
            <person name="Tomlinson C."/>
            <person name="Strong C."/>
            <person name="Delehaunty K."/>
            <person name="Fronick C."/>
            <person name="Courtney B."/>
            <person name="Rock S.M."/>
            <person name="Belter E."/>
            <person name="Du F."/>
            <person name="Kim K."/>
            <person name="Abbott R.M."/>
            <person name="Cotton M."/>
            <person name="Levy A."/>
            <person name="Marchetto P."/>
            <person name="Ochoa K."/>
            <person name="Jackson S.M."/>
            <person name="Gillam B."/>
            <person name="Chen W."/>
            <person name="Yan L."/>
            <person name="Higginbotham J."/>
            <person name="Cardenas M."/>
            <person name="Waligorski J."/>
            <person name="Applebaum E."/>
            <person name="Phelps L."/>
            <person name="Falcone J."/>
            <person name="Kanchi K."/>
            <person name="Thane T."/>
            <person name="Scimone A."/>
            <person name="Thane N."/>
            <person name="Henke J."/>
            <person name="Wang T."/>
            <person name="Ruppert J."/>
            <person name="Shah N."/>
            <person name="Rotter K."/>
            <person name="Hodges J."/>
            <person name="Ingenthron E."/>
            <person name="Cordes M."/>
            <person name="Kohlberg S."/>
            <person name="Sgro J."/>
            <person name="Delgado B."/>
            <person name="Mead K."/>
            <person name="Chinwalla A."/>
            <person name="Leonard S."/>
            <person name="Crouse K."/>
            <person name="Collura K."/>
            <person name="Kudrna D."/>
            <person name="Currie J."/>
            <person name="He R."/>
            <person name="Angelova A."/>
            <person name="Rajasekar S."/>
            <person name="Mueller T."/>
            <person name="Lomeli R."/>
            <person name="Scara G."/>
            <person name="Ko A."/>
            <person name="Delaney K."/>
            <person name="Wissotski M."/>
            <person name="Lopez G."/>
            <person name="Campos D."/>
            <person name="Braidotti M."/>
            <person name="Ashley E."/>
            <person name="Golser W."/>
            <person name="Kim H."/>
            <person name="Lee S."/>
            <person name="Lin J."/>
            <person name="Dujmic Z."/>
            <person name="Kim W."/>
            <person name="Talag J."/>
            <person name="Zuccolo A."/>
            <person name="Fan C."/>
            <person name="Sebastian A."/>
            <person name="Kramer M."/>
            <person name="Spiegel L."/>
            <person name="Nascimento L."/>
            <person name="Zutavern T."/>
            <person name="Miller B."/>
            <person name="Ambroise C."/>
            <person name="Muller S."/>
            <person name="Spooner W."/>
            <person name="Narechania A."/>
            <person name="Ren L."/>
            <person name="Wei S."/>
            <person name="Kumari S."/>
            <person name="Faga B."/>
            <person name="Levy M.J."/>
            <person name="McMahan L."/>
            <person name="Van Buren P."/>
            <person name="Vaughn M.W."/>
            <person name="Ying K."/>
            <person name="Yeh C.-T."/>
            <person name="Emrich S.J."/>
            <person name="Jia Y."/>
            <person name="Kalyanaraman A."/>
            <person name="Hsia A.-P."/>
            <person name="Barbazuk W.B."/>
            <person name="Baucom R.S."/>
            <person name="Brutnell T.P."/>
            <person name="Carpita N.C."/>
            <person name="Chaparro C."/>
            <person name="Chia J.-M."/>
            <person name="Deragon J.-M."/>
            <person name="Estill J.C."/>
            <person name="Fu Y."/>
            <person name="Jeddeloh J.A."/>
            <person name="Han Y."/>
            <person name="Lee H."/>
            <person name="Li P."/>
            <person name="Lisch D.R."/>
            <person name="Liu S."/>
            <person name="Liu Z."/>
            <person name="Nagel D.H."/>
            <person name="McCann M.C."/>
            <person name="SanMiguel P."/>
            <person name="Myers A.M."/>
            <person name="Nettleton D."/>
            <person name="Nguyen J."/>
            <person name="Penning B.W."/>
            <person name="Ponnala L."/>
            <person name="Schneider K.L."/>
            <person name="Schwartz D.C."/>
            <person name="Sharma A."/>
            <person name="Soderlund C."/>
            <person name="Springer N.M."/>
            <person name="Sun Q."/>
            <person name="Wang H."/>
            <person name="Waterman M."/>
            <person name="Westerman R."/>
            <person name="Wolfgruber T.K."/>
            <person name="Yang L."/>
            <person name="Yu Y."/>
            <person name="Zhang L."/>
            <person name="Zhou S."/>
            <person name="Zhu Q."/>
            <person name="Bennetzen J.L."/>
            <person name="Dawe R.K."/>
            <person name="Jiang J."/>
            <person name="Jiang N."/>
            <person name="Presting G.G."/>
            <person name="Wessler S.R."/>
            <person name="Aluru S."/>
            <person name="Martienssen R.A."/>
            <person name="Clifton S.W."/>
            <person name="McCombie W.R."/>
            <person name="Wing R.A."/>
            <person name="Wilson R.K."/>
        </authorList>
    </citation>
    <scope>NUCLEOTIDE SEQUENCE [LARGE SCALE GENOMIC DNA]</scope>
    <source>
        <strain evidence="12">cv. B73</strain>
    </source>
</reference>
<keyword evidence="7" id="KW-0808">Transferase</keyword>
<dbReference type="GO" id="GO:0005829">
    <property type="term" value="C:cytosol"/>
    <property type="evidence" value="ECO:0000318"/>
    <property type="project" value="GO_Central"/>
</dbReference>
<keyword evidence="9" id="KW-0732">Signal</keyword>
<dbReference type="PRINTS" id="PR00891">
    <property type="entry name" value="RABGDIREP"/>
</dbReference>
<dbReference type="PROSITE" id="PS50216">
    <property type="entry name" value="DHHC"/>
    <property type="match status" value="1"/>
</dbReference>
<dbReference type="GO" id="GO:0019706">
    <property type="term" value="F:protein-cysteine S-palmitoyltransferase activity"/>
    <property type="evidence" value="ECO:0007669"/>
    <property type="project" value="UniProtKB-EC"/>
</dbReference>
<evidence type="ECO:0000313" key="12">
    <source>
        <dbReference type="Proteomes" id="UP000007305"/>
    </source>
</evidence>
<dbReference type="EC" id="2.3.1.225" evidence="7"/>
<dbReference type="GO" id="GO:0007264">
    <property type="term" value="P:small GTPase-mediated signal transduction"/>
    <property type="evidence" value="ECO:0007669"/>
    <property type="project" value="InterPro"/>
</dbReference>
<feature type="region of interest" description="Disordered" evidence="8">
    <location>
        <begin position="436"/>
        <end position="458"/>
    </location>
</feature>
<dbReference type="GO" id="GO:0016192">
    <property type="term" value="P:vesicle-mediated transport"/>
    <property type="evidence" value="ECO:0000318"/>
    <property type="project" value="GO_Central"/>
</dbReference>
<organism evidence="11 12">
    <name type="scientific">Zea mays</name>
    <name type="common">Maize</name>
    <dbReference type="NCBI Taxonomy" id="4577"/>
    <lineage>
        <taxon>Eukaryota</taxon>
        <taxon>Viridiplantae</taxon>
        <taxon>Streptophyta</taxon>
        <taxon>Embryophyta</taxon>
        <taxon>Tracheophyta</taxon>
        <taxon>Spermatophyta</taxon>
        <taxon>Magnoliopsida</taxon>
        <taxon>Liliopsida</taxon>
        <taxon>Poales</taxon>
        <taxon>Poaceae</taxon>
        <taxon>PACMAD clade</taxon>
        <taxon>Panicoideae</taxon>
        <taxon>Andropogonodae</taxon>
        <taxon>Andropogoneae</taxon>
        <taxon>Tripsacinae</taxon>
        <taxon>Zea</taxon>
    </lineage>
</organism>
<dbReference type="GO" id="GO:0016020">
    <property type="term" value="C:membrane"/>
    <property type="evidence" value="ECO:0007669"/>
    <property type="project" value="UniProtKB-SubCell"/>
</dbReference>
<sequence>MALSVSFLAAALSHLSLPSTSTPKPHPSSLLRLRSTYRRDVSLALRASAGEAAEAFEAGLPAEEVMAVEEEAEEDALSGSRRSGSPPRAIARRLSPASFSRREPTRSSSTSATLRKYGLSDDTMDFVGHALALHRDDRYLDEPALDIVKRMKLYADSLARFQGGSPYIYPLYGLGELPQGFARLSAVYGGTYMLNKPDCKDLSLPLLTSGRDPGIIPRNAHPPELEGFDGNAEVGANQTPPVRLPRVKDVVVNGITVKTKYGDTCMLYRPPRCSHCSICNNCVERFDHHCPWVGQCIGLRNYRNAEQITIWKAMTKTPASIALIIYTFIAVWFVGGLSVFHLYLMSTNQTTYENFRVDQEHGLRPRPTNGFMSPNMGRAVGDIEMGRKPVAWDEPRMAAEIGDLGAGLSNLLEDKDGRFRTTSPDLSCDTLAVGGGLEEHGSSAMNPGRSSWGVEAGR</sequence>
<comment type="domain">
    <text evidence="7">The DHHC domain is required for palmitoyltransferase activity.</text>
</comment>
<evidence type="ECO:0000259" key="10">
    <source>
        <dbReference type="Pfam" id="PF01529"/>
    </source>
</evidence>
<keyword evidence="12" id="KW-1185">Reference proteome</keyword>
<keyword evidence="6 7" id="KW-0472">Membrane</keyword>
<evidence type="ECO:0000256" key="4">
    <source>
        <dbReference type="ARBA" id="ARBA00022692"/>
    </source>
</evidence>
<dbReference type="PANTHER" id="PTHR11787:SF8">
    <property type="entry name" value="RAB GDP DISSOCIATION INHIBITOR"/>
    <property type="match status" value="1"/>
</dbReference>
<feature type="signal peptide" evidence="9">
    <location>
        <begin position="1"/>
        <end position="18"/>
    </location>
</feature>
<dbReference type="EnsemblPlants" id="Zm00001eb261860_T001">
    <property type="protein sequence ID" value="Zm00001eb261860_P001"/>
    <property type="gene ID" value="Zm00001eb261860"/>
</dbReference>
<name>A0A804PQV7_MAIZE</name>
<dbReference type="Proteomes" id="UP000007305">
    <property type="component" value="Chromosome 6"/>
</dbReference>
<proteinExistence type="inferred from homology"/>
<comment type="similarity">
    <text evidence="3 7">Belongs to the DHHC palmitoyltransferase family.</text>
</comment>
<comment type="similarity">
    <text evidence="2">Belongs to the Rab GDI family.</text>
</comment>
<evidence type="ECO:0000256" key="7">
    <source>
        <dbReference type="RuleBase" id="RU079119"/>
    </source>
</evidence>
<feature type="chain" id="PRO_5032555465" description="S-acyltransferase" evidence="9">
    <location>
        <begin position="19"/>
        <end position="458"/>
    </location>
</feature>
<keyword evidence="5 7" id="KW-1133">Transmembrane helix</keyword>
<evidence type="ECO:0000256" key="2">
    <source>
        <dbReference type="ARBA" id="ARBA00005593"/>
    </source>
</evidence>
<evidence type="ECO:0000256" key="5">
    <source>
        <dbReference type="ARBA" id="ARBA00022989"/>
    </source>
</evidence>